<evidence type="ECO:0000313" key="2">
    <source>
        <dbReference type="Proteomes" id="UP001595997"/>
    </source>
</evidence>
<dbReference type="EMBL" id="JBHSFH010000006">
    <property type="protein sequence ID" value="MFC4494900.1"/>
    <property type="molecule type" value="Genomic_DNA"/>
</dbReference>
<dbReference type="RefSeq" id="WP_386446784.1">
    <property type="nucleotide sequence ID" value="NZ_JBHSFH010000006.1"/>
</dbReference>
<gene>
    <name evidence="1" type="ORF">ACFPA8_12220</name>
</gene>
<protein>
    <submittedName>
        <fullName evidence="1">Uncharacterized protein</fullName>
    </submittedName>
</protein>
<comment type="caution">
    <text evidence="1">The sequence shown here is derived from an EMBL/GenBank/DDBJ whole genome shotgun (WGS) entry which is preliminary data.</text>
</comment>
<proteinExistence type="predicted"/>
<name>A0ABV9A862_9ACTN</name>
<dbReference type="Proteomes" id="UP001595997">
    <property type="component" value="Unassembled WGS sequence"/>
</dbReference>
<accession>A0ABV9A862</accession>
<evidence type="ECO:0000313" key="1">
    <source>
        <dbReference type="EMBL" id="MFC4494900.1"/>
    </source>
</evidence>
<organism evidence="1 2">
    <name type="scientific">Streptomyces ovatisporus</name>
    <dbReference type="NCBI Taxonomy" id="1128682"/>
    <lineage>
        <taxon>Bacteria</taxon>
        <taxon>Bacillati</taxon>
        <taxon>Actinomycetota</taxon>
        <taxon>Actinomycetes</taxon>
        <taxon>Kitasatosporales</taxon>
        <taxon>Streptomycetaceae</taxon>
        <taxon>Streptomyces</taxon>
    </lineage>
</organism>
<keyword evidence="2" id="KW-1185">Reference proteome</keyword>
<reference evidence="2" key="1">
    <citation type="journal article" date="2019" name="Int. J. Syst. Evol. Microbiol.">
        <title>The Global Catalogue of Microorganisms (GCM) 10K type strain sequencing project: providing services to taxonomists for standard genome sequencing and annotation.</title>
        <authorList>
            <consortium name="The Broad Institute Genomics Platform"/>
            <consortium name="The Broad Institute Genome Sequencing Center for Infectious Disease"/>
            <person name="Wu L."/>
            <person name="Ma J."/>
        </authorList>
    </citation>
    <scope>NUCLEOTIDE SEQUENCE [LARGE SCALE GENOMIC DNA]</scope>
    <source>
        <strain evidence="2">CGMCC 4.7357</strain>
    </source>
</reference>
<sequence length="46" mass="5049">MTAGSVRLVAGEAAGAGERMSERIAWWMCRDDAWWPVPGKEVIEDG</sequence>